<evidence type="ECO:0000259" key="1">
    <source>
        <dbReference type="Pfam" id="PF01636"/>
    </source>
</evidence>
<dbReference type="Gene3D" id="3.40.50.300">
    <property type="entry name" value="P-loop containing nucleotide triphosphate hydrolases"/>
    <property type="match status" value="1"/>
</dbReference>
<dbReference type="eggNOG" id="COG2187">
    <property type="taxonomic scope" value="Bacteria"/>
</dbReference>
<evidence type="ECO:0000313" key="2">
    <source>
        <dbReference type="EMBL" id="EPX79603.1"/>
    </source>
</evidence>
<dbReference type="InterPro" id="IPR002575">
    <property type="entry name" value="Aminoglycoside_PTrfase"/>
</dbReference>
<dbReference type="HOGENOM" id="CLU_026771_1_0_5"/>
<dbReference type="AlphaFoldDB" id="S9QJ84"/>
<dbReference type="Pfam" id="PF01636">
    <property type="entry name" value="APH"/>
    <property type="match status" value="1"/>
</dbReference>
<dbReference type="OrthoDB" id="9810277at2"/>
<reference evidence="3" key="1">
    <citation type="journal article" date="2014" name="Stand. Genomic Sci.">
        <title>Genome sequence of the exopolysaccharide-producing Salipiger mucosus type strain (DSM 16094(T)), a moderately halophilic member of the Roseobacter clade.</title>
        <authorList>
            <person name="Riedel T."/>
            <person name="Spring S."/>
            <person name="Fiebig A."/>
            <person name="Petersen J."/>
            <person name="Kyrpides N.C."/>
            <person name="Goker M."/>
            <person name="Klenk H.P."/>
        </authorList>
    </citation>
    <scope>NUCLEOTIDE SEQUENCE [LARGE SCALE GENOMIC DNA]</scope>
    <source>
        <strain evidence="3">DSM 16094</strain>
    </source>
</reference>
<dbReference type="Pfam" id="PF13671">
    <property type="entry name" value="AAA_33"/>
    <property type="match status" value="1"/>
</dbReference>
<organism evidence="2 3">
    <name type="scientific">Salipiger mucosus DSM 16094</name>
    <dbReference type="NCBI Taxonomy" id="1123237"/>
    <lineage>
        <taxon>Bacteria</taxon>
        <taxon>Pseudomonadati</taxon>
        <taxon>Pseudomonadota</taxon>
        <taxon>Alphaproteobacteria</taxon>
        <taxon>Rhodobacterales</taxon>
        <taxon>Roseobacteraceae</taxon>
        <taxon>Salipiger</taxon>
    </lineage>
</organism>
<comment type="caution">
    <text evidence="2">The sequence shown here is derived from an EMBL/GenBank/DDBJ whole genome shotgun (WGS) entry which is preliminary data.</text>
</comment>
<dbReference type="Gene3D" id="3.90.1200.10">
    <property type="match status" value="1"/>
</dbReference>
<proteinExistence type="predicted"/>
<sequence length="503" mass="53876">MSDEQTEVIALLDDPATHGGAEVTHLQTHGAHVFLAGDAAWKIKRAVAYNYMDFSTLEAREAALRRELELNQPVAPEIYHDVVPITRAPDGGLQVDGSGPTVEWLLRMRRFPKEDELSAVAERGALDDAMAEALGRSTAAYHARAPRREAAGAQLIAEILDELETAFADMTAELGDDAIRGFVTAARTVFEAQAPLLDARAAAGHVRRCHGDLHLHNIVLIDGRPVPFDALEFDETLGTCDVLYDLAFLLMDMAHRALPRAACITLSAWLLEAGGTEDAGLAALPLFLAVRAAIRAMVEVQTTRAAGGDAGEARRYLEEARGFLAPAAPRLVLVGGLSGSGKTTVARGLAPLLGPTPGAVHLRSDTERKRLAGVAPLERLPQAAYDPAVSRTVYDTLIARAETILQAGRSVIIDAAWLDAEARDRLEERAARLDVPFARLWLEAPAETLAERVSTRRGDASDADAGVVRAQLAGAKAPADWPRVDASGSPRESLERAALRLGL</sequence>
<dbReference type="Proteomes" id="UP000015347">
    <property type="component" value="Unassembled WGS sequence"/>
</dbReference>
<dbReference type="EMBL" id="APVH01000035">
    <property type="protein sequence ID" value="EPX79603.1"/>
    <property type="molecule type" value="Genomic_DNA"/>
</dbReference>
<feature type="domain" description="Aminoglycoside phosphotransferase" evidence="1">
    <location>
        <begin position="65"/>
        <end position="263"/>
    </location>
</feature>
<dbReference type="SUPFAM" id="SSF52540">
    <property type="entry name" value="P-loop containing nucleoside triphosphate hydrolases"/>
    <property type="match status" value="1"/>
</dbReference>
<dbReference type="PANTHER" id="PTHR43883">
    <property type="entry name" value="SLR0207 PROTEIN"/>
    <property type="match status" value="1"/>
</dbReference>
<dbReference type="RefSeq" id="WP_020038555.1">
    <property type="nucleotide sequence ID" value="NZ_KE557278.1"/>
</dbReference>
<keyword evidence="3" id="KW-1185">Reference proteome</keyword>
<dbReference type="STRING" id="1123237.Salmuc_05543"/>
<protein>
    <recommendedName>
        <fullName evidence="1">Aminoglycoside phosphotransferase domain-containing protein</fullName>
    </recommendedName>
</protein>
<gene>
    <name evidence="2" type="ORF">Salmuc_05543</name>
</gene>
<dbReference type="InterPro" id="IPR052732">
    <property type="entry name" value="Cell-binding_unc_protein"/>
</dbReference>
<evidence type="ECO:0000313" key="3">
    <source>
        <dbReference type="Proteomes" id="UP000015347"/>
    </source>
</evidence>
<dbReference type="PANTHER" id="PTHR43883:SF1">
    <property type="entry name" value="GLUCONOKINASE"/>
    <property type="match status" value="1"/>
</dbReference>
<dbReference type="SUPFAM" id="SSF56112">
    <property type="entry name" value="Protein kinase-like (PK-like)"/>
    <property type="match status" value="1"/>
</dbReference>
<name>S9QJ84_9RHOB</name>
<dbReference type="InterPro" id="IPR011009">
    <property type="entry name" value="Kinase-like_dom_sf"/>
</dbReference>
<accession>S9QJ84</accession>
<dbReference type="InterPro" id="IPR027417">
    <property type="entry name" value="P-loop_NTPase"/>
</dbReference>
<dbReference type="eggNOG" id="COG0645">
    <property type="taxonomic scope" value="Bacteria"/>
</dbReference>